<feature type="compositionally biased region" description="Low complexity" evidence="6">
    <location>
        <begin position="800"/>
        <end position="810"/>
    </location>
</feature>
<sequence length="1086" mass="117293">MEPVAMANHMPKVPLSDLLFTSLVRLLLALDRELGVAKARAKPDCIKAVRDAWVAWGRQCVAFWSKLERRCSFARKGPCSIHALLRLACPALDTERSYAIKESVFLFTFVKALAINGTAAAHMMCDAAHHSNARPLPLRVRDFFAARPAAGARSRSNLTIGLVNAHLDTLAAPCCTPHERRVAFLALFAHAHPSPDEALVLTRCVLKSPWNGQRPFKVLLETFQAGLYSRTIPFRQLCFNAIGGAAADASDRLGLFLQTAQPARACTPLHVWATLAQGGTFRGDVLIETKIDGWRLQVHMFADGGARAFTHSGRAFSRPLGDHAVYFSRVVAKLREALAPQPATNGSARSCIFDCEVVVVRGGQVERFGSVGLLPRGDAVNEREVEGGRHHCVVLFDLLMADGELLVDRPLRERRHMLERLVAHIPQWVELSRATHARWSSAGRDALGRRLEPPEPAAHAPLDGAHNEVPPRECPIRLALARAIVRGDEGLVVKDLDATYYDRQWVKLKPCYVGGVCDELQLLVLGACHGEGRHTRSFSKLALGARVVDANGDVFFHRACDTGIGLNDDEVARVSAHFSNADVETVDAADALPDWCAGDGWSRRRPARLVRDWRDGILADVMASEFLPFTRASRGPSGAPLWGDASWEGESARATGYYMRFPRIVRLRWAPGGAPSDAHTLAQLREIFLASRPEEQFDAAGRAPRAEDGADADDVRATDATSATNGASARPRDIDGALDLLRRSDAAFAERARIAPCAQYGHSPVSTPDSAAAVDAGTPSSSARVQPTPASTPAPISLAPTSSLQPSTSPRRPPSSRPSTSPRRPPSSQPSTLPRGAFARRATLAHSGARARVRGEALTFALAAADEASVGASVEASVEALRRRRGAPAACAHGEPATRDDGTPAECADGLRVGAFASCTVLLDPVTLSSKLRNRLGAQLRALGASVLDLTTGANVERTILRGPDEARARVTHVLIDSRPKADDARGATTATDRKRTWLIRFVMWRERFASHPPWVFVDFRLFDGDDVPDCTRENWAARYAEAFVWSNGDGRGPAAAPAPDQAAAHRPGVLPPFLPAAHLAHGAAL</sequence>
<feature type="region of interest" description="Disordered" evidence="6">
    <location>
        <begin position="759"/>
        <end position="837"/>
    </location>
</feature>
<name>A0A8J5XYL7_DIALT</name>
<dbReference type="PANTHER" id="PTHR45997:SF1">
    <property type="entry name" value="DNA LIGASE 4"/>
    <property type="match status" value="1"/>
</dbReference>
<evidence type="ECO:0000313" key="9">
    <source>
        <dbReference type="EMBL" id="KAG8468514.1"/>
    </source>
</evidence>
<feature type="chain" id="PRO_5035264530" description="ATP-dependent DNA ligase family profile domain-containing protein" evidence="7">
    <location>
        <begin position="30"/>
        <end position="1086"/>
    </location>
</feature>
<dbReference type="GO" id="GO:0003910">
    <property type="term" value="F:DNA ligase (ATP) activity"/>
    <property type="evidence" value="ECO:0007669"/>
    <property type="project" value="InterPro"/>
</dbReference>
<keyword evidence="2" id="KW-0436">Ligase</keyword>
<keyword evidence="4" id="KW-0067">ATP-binding</keyword>
<dbReference type="Pfam" id="PF04675">
    <property type="entry name" value="DNA_ligase_A_N"/>
    <property type="match status" value="1"/>
</dbReference>
<evidence type="ECO:0000256" key="3">
    <source>
        <dbReference type="ARBA" id="ARBA00022741"/>
    </source>
</evidence>
<comment type="caution">
    <text evidence="9">The sequence shown here is derived from an EMBL/GenBank/DDBJ whole genome shotgun (WGS) entry which is preliminary data.</text>
</comment>
<feature type="signal peptide" evidence="7">
    <location>
        <begin position="1"/>
        <end position="29"/>
    </location>
</feature>
<evidence type="ECO:0000256" key="2">
    <source>
        <dbReference type="ARBA" id="ARBA00022598"/>
    </source>
</evidence>
<protein>
    <recommendedName>
        <fullName evidence="8">ATP-dependent DNA ligase family profile domain-containing protein</fullName>
    </recommendedName>
</protein>
<feature type="compositionally biased region" description="Basic and acidic residues" evidence="6">
    <location>
        <begin position="704"/>
        <end position="717"/>
    </location>
</feature>
<dbReference type="Pfam" id="PF01068">
    <property type="entry name" value="DNA_ligase_A_M"/>
    <property type="match status" value="1"/>
</dbReference>
<dbReference type="Proteomes" id="UP000751190">
    <property type="component" value="Unassembled WGS sequence"/>
</dbReference>
<dbReference type="InterPro" id="IPR012308">
    <property type="entry name" value="DNA_ligase_ATP-dep_N"/>
</dbReference>
<proteinExistence type="inferred from homology"/>
<organism evidence="9 10">
    <name type="scientific">Diacronema lutheri</name>
    <name type="common">Unicellular marine alga</name>
    <name type="synonym">Monochrysis lutheri</name>
    <dbReference type="NCBI Taxonomy" id="2081491"/>
    <lineage>
        <taxon>Eukaryota</taxon>
        <taxon>Haptista</taxon>
        <taxon>Haptophyta</taxon>
        <taxon>Pavlovophyceae</taxon>
        <taxon>Pavlovales</taxon>
        <taxon>Pavlovaceae</taxon>
        <taxon>Diacronema</taxon>
    </lineage>
</organism>
<dbReference type="InterPro" id="IPR036599">
    <property type="entry name" value="DNA_ligase_N_sf"/>
</dbReference>
<evidence type="ECO:0000259" key="8">
    <source>
        <dbReference type="PROSITE" id="PS50160"/>
    </source>
</evidence>
<keyword evidence="5" id="KW-0539">Nucleus</keyword>
<dbReference type="AlphaFoldDB" id="A0A8J5XYL7"/>
<dbReference type="GO" id="GO:0003677">
    <property type="term" value="F:DNA binding"/>
    <property type="evidence" value="ECO:0007669"/>
    <property type="project" value="InterPro"/>
</dbReference>
<dbReference type="Gene3D" id="1.10.3260.10">
    <property type="entry name" value="DNA ligase, ATP-dependent, N-terminal domain"/>
    <property type="match status" value="1"/>
</dbReference>
<feature type="region of interest" description="Disordered" evidence="6">
    <location>
        <begin position="697"/>
        <end position="732"/>
    </location>
</feature>
<evidence type="ECO:0000256" key="5">
    <source>
        <dbReference type="ARBA" id="ARBA00023242"/>
    </source>
</evidence>
<dbReference type="Gene3D" id="3.30.470.30">
    <property type="entry name" value="DNA ligase/mRNA capping enzyme"/>
    <property type="match status" value="1"/>
</dbReference>
<reference evidence="9" key="1">
    <citation type="submission" date="2021-05" db="EMBL/GenBank/DDBJ databases">
        <title>The genome of the haptophyte Pavlova lutheri (Diacronema luteri, Pavlovales) - a model for lipid biosynthesis in eukaryotic algae.</title>
        <authorList>
            <person name="Hulatt C.J."/>
            <person name="Posewitz M.C."/>
        </authorList>
    </citation>
    <scope>NUCLEOTIDE SEQUENCE</scope>
    <source>
        <strain evidence="9">NIVA-4/92</strain>
    </source>
</reference>
<dbReference type="GO" id="GO:0006297">
    <property type="term" value="P:nucleotide-excision repair, DNA gap filling"/>
    <property type="evidence" value="ECO:0007669"/>
    <property type="project" value="TreeGrafter"/>
</dbReference>
<comment type="similarity">
    <text evidence="1">Belongs to the ATP-dependent DNA ligase family.</text>
</comment>
<dbReference type="EMBL" id="JAGTXO010000004">
    <property type="protein sequence ID" value="KAG8468514.1"/>
    <property type="molecule type" value="Genomic_DNA"/>
</dbReference>
<dbReference type="GO" id="GO:0005524">
    <property type="term" value="F:ATP binding"/>
    <property type="evidence" value="ECO:0007669"/>
    <property type="project" value="UniProtKB-KW"/>
</dbReference>
<dbReference type="GO" id="GO:0006310">
    <property type="term" value="P:DNA recombination"/>
    <property type="evidence" value="ECO:0007669"/>
    <property type="project" value="InterPro"/>
</dbReference>
<feature type="domain" description="ATP-dependent DNA ligase family profile" evidence="8">
    <location>
        <begin position="392"/>
        <end position="547"/>
    </location>
</feature>
<evidence type="ECO:0000313" key="10">
    <source>
        <dbReference type="Proteomes" id="UP000751190"/>
    </source>
</evidence>
<feature type="region of interest" description="Disordered" evidence="6">
    <location>
        <begin position="448"/>
        <end position="468"/>
    </location>
</feature>
<keyword evidence="10" id="KW-1185">Reference proteome</keyword>
<dbReference type="Gene3D" id="2.40.50.140">
    <property type="entry name" value="Nucleic acid-binding proteins"/>
    <property type="match status" value="1"/>
</dbReference>
<dbReference type="InterPro" id="IPR029710">
    <property type="entry name" value="LIG4"/>
</dbReference>
<evidence type="ECO:0000256" key="6">
    <source>
        <dbReference type="SAM" id="MobiDB-lite"/>
    </source>
</evidence>
<dbReference type="SUPFAM" id="SSF56091">
    <property type="entry name" value="DNA ligase/mRNA capping enzyme, catalytic domain"/>
    <property type="match status" value="1"/>
</dbReference>
<dbReference type="OrthoDB" id="206088at2759"/>
<feature type="compositionally biased region" description="Polar residues" evidence="6">
    <location>
        <begin position="778"/>
        <end position="791"/>
    </location>
</feature>
<keyword evidence="3" id="KW-0547">Nucleotide-binding</keyword>
<dbReference type="PROSITE" id="PS50160">
    <property type="entry name" value="DNA_LIGASE_A3"/>
    <property type="match status" value="1"/>
</dbReference>
<keyword evidence="7" id="KW-0732">Signal</keyword>
<gene>
    <name evidence="9" type="ORF">KFE25_013597</name>
</gene>
<evidence type="ECO:0000256" key="7">
    <source>
        <dbReference type="SAM" id="SignalP"/>
    </source>
</evidence>
<dbReference type="InterPro" id="IPR012340">
    <property type="entry name" value="NA-bd_OB-fold"/>
</dbReference>
<evidence type="ECO:0000256" key="1">
    <source>
        <dbReference type="ARBA" id="ARBA00007572"/>
    </source>
</evidence>
<dbReference type="GO" id="GO:0006303">
    <property type="term" value="P:double-strand break repair via nonhomologous end joining"/>
    <property type="evidence" value="ECO:0007669"/>
    <property type="project" value="TreeGrafter"/>
</dbReference>
<evidence type="ECO:0000256" key="4">
    <source>
        <dbReference type="ARBA" id="ARBA00022840"/>
    </source>
</evidence>
<dbReference type="PANTHER" id="PTHR45997">
    <property type="entry name" value="DNA LIGASE 4"/>
    <property type="match status" value="1"/>
</dbReference>
<dbReference type="InterPro" id="IPR012310">
    <property type="entry name" value="DNA_ligase_ATP-dep_cent"/>
</dbReference>
<dbReference type="GO" id="GO:0032807">
    <property type="term" value="C:DNA ligase IV complex"/>
    <property type="evidence" value="ECO:0007669"/>
    <property type="project" value="TreeGrafter"/>
</dbReference>
<accession>A0A8J5XYL7</accession>